<organism evidence="3 4">
    <name type="scientific">Sinocyclocheilus grahami</name>
    <name type="common">Dianchi golden-line fish</name>
    <name type="synonym">Barbus grahami</name>
    <dbReference type="NCBI Taxonomy" id="75366"/>
    <lineage>
        <taxon>Eukaryota</taxon>
        <taxon>Metazoa</taxon>
        <taxon>Chordata</taxon>
        <taxon>Craniata</taxon>
        <taxon>Vertebrata</taxon>
        <taxon>Euteleostomi</taxon>
        <taxon>Actinopterygii</taxon>
        <taxon>Neopterygii</taxon>
        <taxon>Teleostei</taxon>
        <taxon>Ostariophysi</taxon>
        <taxon>Cypriniformes</taxon>
        <taxon>Cyprinidae</taxon>
        <taxon>Cyprininae</taxon>
        <taxon>Sinocyclocheilus</taxon>
    </lineage>
</organism>
<feature type="transmembrane region" description="Helical" evidence="1">
    <location>
        <begin position="142"/>
        <end position="163"/>
    </location>
</feature>
<sequence>AHLDNLLTRAESSKHWTEKILKQTEVIEEFLYEKLDKKVPTRMNNHELLGQSMIDSGNEFGPGTAYGNALIKCGETEKQIGGAEREFIQSSAINFLTPFRNFLEGDFKTILKERKLLQNKRLDLDAAKTKLKKAKMADARALVSYYCLFKYDLMSVIFLLNFFTNKLPPRQLVIRDGTRHLL</sequence>
<protein>
    <submittedName>
        <fullName evidence="3">Endophilin-B1-like</fullName>
    </submittedName>
</protein>
<dbReference type="Ensembl" id="ENSSGRT00000005914.1">
    <property type="protein sequence ID" value="ENSSGRP00000005456.1"/>
    <property type="gene ID" value="ENSSGRG00000003551.1"/>
</dbReference>
<proteinExistence type="predicted"/>
<keyword evidence="1" id="KW-0472">Membrane</keyword>
<evidence type="ECO:0000256" key="1">
    <source>
        <dbReference type="SAM" id="Phobius"/>
    </source>
</evidence>
<keyword evidence="1" id="KW-0812">Transmembrane</keyword>
<feature type="domain" description="BAR" evidence="2">
    <location>
        <begin position="1"/>
        <end position="182"/>
    </location>
</feature>
<keyword evidence="4" id="KW-1185">Reference proteome</keyword>
<evidence type="ECO:0000313" key="3">
    <source>
        <dbReference type="Ensembl" id="ENSSGRP00000005456.1"/>
    </source>
</evidence>
<evidence type="ECO:0000313" key="4">
    <source>
        <dbReference type="Proteomes" id="UP000472262"/>
    </source>
</evidence>
<dbReference type="GO" id="GO:0005737">
    <property type="term" value="C:cytoplasm"/>
    <property type="evidence" value="ECO:0007669"/>
    <property type="project" value="InterPro"/>
</dbReference>
<dbReference type="SMART" id="SM00721">
    <property type="entry name" value="BAR"/>
    <property type="match status" value="1"/>
</dbReference>
<gene>
    <name evidence="3" type="primary">LOC107580066</name>
</gene>
<keyword evidence="1" id="KW-1133">Transmembrane helix</keyword>
<dbReference type="InterPro" id="IPR027267">
    <property type="entry name" value="AH/BAR_dom_sf"/>
</dbReference>
<dbReference type="InterPro" id="IPR004148">
    <property type="entry name" value="BAR_dom"/>
</dbReference>
<dbReference type="OMA" id="CAKECSM"/>
<name>A0A672K7R7_SINGR</name>
<reference evidence="3" key="2">
    <citation type="submission" date="2025-09" db="UniProtKB">
        <authorList>
            <consortium name="Ensembl"/>
        </authorList>
    </citation>
    <scope>IDENTIFICATION</scope>
</reference>
<dbReference type="InParanoid" id="A0A672K7R7"/>
<dbReference type="Gene3D" id="1.20.1270.60">
    <property type="entry name" value="Arfaptin homology (AH) domain/BAR domain"/>
    <property type="match status" value="1"/>
</dbReference>
<evidence type="ECO:0000259" key="2">
    <source>
        <dbReference type="PROSITE" id="PS51021"/>
    </source>
</evidence>
<dbReference type="Proteomes" id="UP000472262">
    <property type="component" value="Unassembled WGS sequence"/>
</dbReference>
<dbReference type="PROSITE" id="PS51021">
    <property type="entry name" value="BAR"/>
    <property type="match status" value="1"/>
</dbReference>
<dbReference type="SUPFAM" id="SSF103657">
    <property type="entry name" value="BAR/IMD domain-like"/>
    <property type="match status" value="1"/>
</dbReference>
<dbReference type="AlphaFoldDB" id="A0A672K7R7"/>
<dbReference type="Pfam" id="PF03114">
    <property type="entry name" value="BAR"/>
    <property type="match status" value="1"/>
</dbReference>
<accession>A0A672K7R7</accession>
<reference evidence="3" key="1">
    <citation type="submission" date="2025-08" db="UniProtKB">
        <authorList>
            <consortium name="Ensembl"/>
        </authorList>
    </citation>
    <scope>IDENTIFICATION</scope>
</reference>